<sequence length="90" mass="9443">MLNNVPLMAAYKAEGPIKPDADGYWQGSAKPEKAREASNLGGSGPDRRSANRAGVSNVCETGISVEDPRAARMGLLPIPQPRAQSPDADP</sequence>
<accession>A0A916WL33</accession>
<reference evidence="2" key="1">
    <citation type="journal article" date="2014" name="Int. J. Syst. Evol. Microbiol.">
        <title>Complete genome sequence of Corynebacterium casei LMG S-19264T (=DSM 44701T), isolated from a smear-ripened cheese.</title>
        <authorList>
            <consortium name="US DOE Joint Genome Institute (JGI-PGF)"/>
            <person name="Walter F."/>
            <person name="Albersmeier A."/>
            <person name="Kalinowski J."/>
            <person name="Ruckert C."/>
        </authorList>
    </citation>
    <scope>NUCLEOTIDE SEQUENCE</scope>
    <source>
        <strain evidence="2">CGMCC 1.15082</strain>
    </source>
</reference>
<keyword evidence="3" id="KW-1185">Reference proteome</keyword>
<evidence type="ECO:0000313" key="3">
    <source>
        <dbReference type="Proteomes" id="UP000646478"/>
    </source>
</evidence>
<proteinExistence type="predicted"/>
<reference evidence="2" key="2">
    <citation type="submission" date="2020-09" db="EMBL/GenBank/DDBJ databases">
        <authorList>
            <person name="Sun Q."/>
            <person name="Zhou Y."/>
        </authorList>
    </citation>
    <scope>NUCLEOTIDE SEQUENCE</scope>
    <source>
        <strain evidence="2">CGMCC 1.15082</strain>
    </source>
</reference>
<organism evidence="2 3">
    <name type="scientific">Brucella endophytica</name>
    <dbReference type="NCBI Taxonomy" id="1963359"/>
    <lineage>
        <taxon>Bacteria</taxon>
        <taxon>Pseudomonadati</taxon>
        <taxon>Pseudomonadota</taxon>
        <taxon>Alphaproteobacteria</taxon>
        <taxon>Hyphomicrobiales</taxon>
        <taxon>Brucellaceae</taxon>
        <taxon>Brucella/Ochrobactrum group</taxon>
        <taxon>Brucella</taxon>
    </lineage>
</organism>
<name>A0A916WL33_9HYPH</name>
<dbReference type="EMBL" id="BMHH01000029">
    <property type="protein sequence ID" value="GGB10339.1"/>
    <property type="molecule type" value="Genomic_DNA"/>
</dbReference>
<evidence type="ECO:0000313" key="2">
    <source>
        <dbReference type="EMBL" id="GGB10339.1"/>
    </source>
</evidence>
<dbReference type="AlphaFoldDB" id="A0A916WL33"/>
<protein>
    <submittedName>
        <fullName evidence="2">Uncharacterized protein</fullName>
    </submittedName>
</protein>
<feature type="region of interest" description="Disordered" evidence="1">
    <location>
        <begin position="15"/>
        <end position="55"/>
    </location>
</feature>
<dbReference type="Proteomes" id="UP000646478">
    <property type="component" value="Unassembled WGS sequence"/>
</dbReference>
<comment type="caution">
    <text evidence="2">The sequence shown here is derived from an EMBL/GenBank/DDBJ whole genome shotgun (WGS) entry which is preliminary data.</text>
</comment>
<feature type="region of interest" description="Disordered" evidence="1">
    <location>
        <begin position="70"/>
        <end position="90"/>
    </location>
</feature>
<evidence type="ECO:0000256" key="1">
    <source>
        <dbReference type="SAM" id="MobiDB-lite"/>
    </source>
</evidence>
<gene>
    <name evidence="2" type="ORF">GCM10011491_42860</name>
</gene>